<accession>A0ABU8ZUX3</accession>
<keyword evidence="2" id="KW-1185">Reference proteome</keyword>
<protein>
    <recommendedName>
        <fullName evidence="3">Phage tail protein</fullName>
    </recommendedName>
</protein>
<dbReference type="Gene3D" id="2.60.40.3940">
    <property type="match status" value="1"/>
</dbReference>
<evidence type="ECO:0000313" key="2">
    <source>
        <dbReference type="Proteomes" id="UP001386972"/>
    </source>
</evidence>
<sequence length="538" mass="55835">MDYPKSTPNVGLVGGKFVDENVGTGTPGSLIPATWGNAVTDELLAVIKAAGIVPTEGDLTQLLKAIQAIAASDIKRSVRVATTGPIALSGLQTIDGVALKAGDRLLVKDQANPAQNWIYIASAAAWTRALDASESEQCTPGHMIVVQAGTVGRGTVWQLANDALPQLGATALVFTQALGRTGVAPGIYTKVQVGPDGRVQAGSNPDTLAGSGILDAYTKTEMGEHLTEIIAAIRGGVSGSLDQLSKVAAALNNDPKFAANILLALSGKAGKGTTLADYGITDAIPNINPLPGGSYDVHADNYAFISSPNESSVAQNAYWNGTQWVKHSSNKAAIVIGGVDGAAFVRKWAAGVAPGAAPSFGADIAEIIDAGMQATPADLDEGVSSKKWVSVGGLAYYFGRKLKAAGEAIAGITRFATLNEVVTGASGYLAVCPSYLMSGFGYRFDSAGYIKLPAWMGGLMIQWCESYEPSSETDYRYFPVPFTSVVYGAWLQVNSGTFQGFSANYGTVLGVTDLTRYLWTAAGTWGGGGKGWIFALGR</sequence>
<gene>
    <name evidence="1" type="ORF">WLF18_01485</name>
</gene>
<name>A0ABU8ZUX3_9PSED</name>
<evidence type="ECO:0000313" key="1">
    <source>
        <dbReference type="EMBL" id="MEK2607781.1"/>
    </source>
</evidence>
<dbReference type="RefSeq" id="WP_340609955.1">
    <property type="nucleotide sequence ID" value="NZ_JBBNAW010000001.1"/>
</dbReference>
<reference evidence="1 2" key="1">
    <citation type="submission" date="2024-03" db="EMBL/GenBank/DDBJ databases">
        <title>Screening, Identification and Application of a Plant Lactobacillus Strain.</title>
        <authorList>
            <person name="Li Y.L."/>
        </authorList>
    </citation>
    <scope>NUCLEOTIDE SEQUENCE [LARGE SCALE GENOMIC DNA]</scope>
    <source>
        <strain evidence="1 2">JDB</strain>
    </source>
</reference>
<proteinExistence type="predicted"/>
<dbReference type="Proteomes" id="UP001386972">
    <property type="component" value="Unassembled WGS sequence"/>
</dbReference>
<comment type="caution">
    <text evidence="1">The sequence shown here is derived from an EMBL/GenBank/DDBJ whole genome shotgun (WGS) entry which is preliminary data.</text>
</comment>
<evidence type="ECO:0008006" key="3">
    <source>
        <dbReference type="Google" id="ProtNLM"/>
    </source>
</evidence>
<organism evidence="1 2">
    <name type="scientific">Pseudomonas shirazensis</name>
    <dbReference type="NCBI Taxonomy" id="2745494"/>
    <lineage>
        <taxon>Bacteria</taxon>
        <taxon>Pseudomonadati</taxon>
        <taxon>Pseudomonadota</taxon>
        <taxon>Gammaproteobacteria</taxon>
        <taxon>Pseudomonadales</taxon>
        <taxon>Pseudomonadaceae</taxon>
        <taxon>Pseudomonas</taxon>
    </lineage>
</organism>
<dbReference type="EMBL" id="JBBNAW010000001">
    <property type="protein sequence ID" value="MEK2607781.1"/>
    <property type="molecule type" value="Genomic_DNA"/>
</dbReference>